<dbReference type="AlphaFoldDB" id="A0A098S712"/>
<protein>
    <submittedName>
        <fullName evidence="1">Uncharacterized protein</fullName>
    </submittedName>
</protein>
<evidence type="ECO:0000313" key="2">
    <source>
        <dbReference type="Proteomes" id="UP000029736"/>
    </source>
</evidence>
<sequence>MKTSWAVIGLFFICLACSPDSTERQKGTGDRRFRTTPPSLLYFKNMRSTQYTVDEQPRSRIELYRLSKFEPITKRPAIYPVIANNWLEDEAYLFLQTNAWEAGFLSPLTISQDTSWSLEVLQLQPPTPVQQYELGLRLYESLKRGETWYAAAADSTFAPLFEDGDERSYFLTTVRDYLKLTDND</sequence>
<dbReference type="OrthoDB" id="837183at2"/>
<dbReference type="Proteomes" id="UP000029736">
    <property type="component" value="Unassembled WGS sequence"/>
</dbReference>
<evidence type="ECO:0000313" key="1">
    <source>
        <dbReference type="EMBL" id="KGE86897.1"/>
    </source>
</evidence>
<dbReference type="STRING" id="1524460.IX84_17735"/>
<gene>
    <name evidence="1" type="ORF">IX84_17735</name>
</gene>
<comment type="caution">
    <text evidence="1">The sequence shown here is derived from an EMBL/GenBank/DDBJ whole genome shotgun (WGS) entry which is preliminary data.</text>
</comment>
<organism evidence="1 2">
    <name type="scientific">Phaeodactylibacter xiamenensis</name>
    <dbReference type="NCBI Taxonomy" id="1524460"/>
    <lineage>
        <taxon>Bacteria</taxon>
        <taxon>Pseudomonadati</taxon>
        <taxon>Bacteroidota</taxon>
        <taxon>Saprospiria</taxon>
        <taxon>Saprospirales</taxon>
        <taxon>Haliscomenobacteraceae</taxon>
        <taxon>Phaeodactylibacter</taxon>
    </lineage>
</organism>
<dbReference type="EMBL" id="JPOS01000039">
    <property type="protein sequence ID" value="KGE86897.1"/>
    <property type="molecule type" value="Genomic_DNA"/>
</dbReference>
<proteinExistence type="predicted"/>
<dbReference type="RefSeq" id="WP_044223436.1">
    <property type="nucleotide sequence ID" value="NZ_JBKAGJ010000009.1"/>
</dbReference>
<reference evidence="1 2" key="1">
    <citation type="journal article" date="2014" name="Int. J. Syst. Evol. Microbiol.">
        <title>Phaeodactylibacter xiamenensis gen. nov., sp. nov., a member of the family Saprospiraceae isolated from the marine alga Phaeodactylum tricornutum.</title>
        <authorList>
            <person name="Chen Z.Jr."/>
            <person name="Lei X."/>
            <person name="Lai Q."/>
            <person name="Li Y."/>
            <person name="Zhang B."/>
            <person name="Zhang J."/>
            <person name="Zhang H."/>
            <person name="Yang L."/>
            <person name="Zheng W."/>
            <person name="Tian Y."/>
            <person name="Yu Z."/>
            <person name="Xu H.Jr."/>
            <person name="Zheng T."/>
        </authorList>
    </citation>
    <scope>NUCLEOTIDE SEQUENCE [LARGE SCALE GENOMIC DNA]</scope>
    <source>
        <strain evidence="1 2">KD52</strain>
    </source>
</reference>
<accession>A0A098S712</accession>
<keyword evidence="2" id="KW-1185">Reference proteome</keyword>
<name>A0A098S712_9BACT</name>